<dbReference type="RefSeq" id="WP_151864814.1">
    <property type="nucleotide sequence ID" value="NZ_WBZB01000010.1"/>
</dbReference>
<dbReference type="InterPro" id="IPR018604">
    <property type="entry name" value="YycI-like"/>
</dbReference>
<dbReference type="Proteomes" id="UP000465601">
    <property type="component" value="Unassembled WGS sequence"/>
</dbReference>
<comment type="caution">
    <text evidence="3">The sequence shown here is derived from an EMBL/GenBank/DDBJ whole genome shotgun (WGS) entry which is preliminary data.</text>
</comment>
<keyword evidence="1" id="KW-0812">Transmembrane</keyword>
<name>A0A833HQR3_9FIRM</name>
<feature type="transmembrane region" description="Helical" evidence="1">
    <location>
        <begin position="6"/>
        <end position="25"/>
    </location>
</feature>
<organism evidence="3 4">
    <name type="scientific">Alkaliphilus serpentinus</name>
    <dbReference type="NCBI Taxonomy" id="1482731"/>
    <lineage>
        <taxon>Bacteria</taxon>
        <taxon>Bacillati</taxon>
        <taxon>Bacillota</taxon>
        <taxon>Clostridia</taxon>
        <taxon>Peptostreptococcales</taxon>
        <taxon>Natronincolaceae</taxon>
        <taxon>Alkaliphilus</taxon>
    </lineage>
</organism>
<feature type="domain" description="Regulatory protein YycH-like" evidence="2">
    <location>
        <begin position="40"/>
        <end position="288"/>
    </location>
</feature>
<dbReference type="AlphaFoldDB" id="A0A833HQR3"/>
<reference evidence="3 4" key="1">
    <citation type="submission" date="2019-10" db="EMBL/GenBank/DDBJ databases">
        <title>Alkaliphilus serpentinus sp. nov. and Alkaliphilus pronyensis sp. nov., two novel anaerobic alkaliphilic species isolated from the serpentinized-hosted hydrothermal field of the Prony Bay (New Caledonia).</title>
        <authorList>
            <person name="Postec A."/>
        </authorList>
    </citation>
    <scope>NUCLEOTIDE SEQUENCE [LARGE SCALE GENOMIC DNA]</scope>
    <source>
        <strain evidence="3 4">LacT</strain>
    </source>
</reference>
<evidence type="ECO:0000259" key="2">
    <source>
        <dbReference type="Pfam" id="PF09648"/>
    </source>
</evidence>
<evidence type="ECO:0000313" key="4">
    <source>
        <dbReference type="Proteomes" id="UP000465601"/>
    </source>
</evidence>
<dbReference type="Pfam" id="PF09648">
    <property type="entry name" value="YycI"/>
    <property type="match status" value="1"/>
</dbReference>
<evidence type="ECO:0000256" key="1">
    <source>
        <dbReference type="SAM" id="Phobius"/>
    </source>
</evidence>
<accession>A0A833HQR3</accession>
<proteinExistence type="predicted"/>
<keyword evidence="1" id="KW-1133">Transmembrane helix</keyword>
<dbReference type="EMBL" id="WBZB01000010">
    <property type="protein sequence ID" value="KAB3532178.1"/>
    <property type="molecule type" value="Genomic_DNA"/>
</dbReference>
<gene>
    <name evidence="3" type="ORF">F8153_02670</name>
</gene>
<protein>
    <recommendedName>
        <fullName evidence="2">Regulatory protein YycH-like domain-containing protein</fullName>
    </recommendedName>
</protein>
<dbReference type="OrthoDB" id="2388036at2"/>
<evidence type="ECO:0000313" key="3">
    <source>
        <dbReference type="EMBL" id="KAB3532178.1"/>
    </source>
</evidence>
<dbReference type="GO" id="GO:0016020">
    <property type="term" value="C:membrane"/>
    <property type="evidence" value="ECO:0007669"/>
    <property type="project" value="InterPro"/>
</dbReference>
<sequence length="290" mass="33497">MDWSKAKNIIIAAFVITNLFLIFFISRGMLTKGDLQLITPEYITYVANYLNENGITVKTEVPTEILSLPVIEVKYESFDPDEMAASLLGVPNSLVGTDHYKSGDKELIIEDGKRLKFNDYSDRKEIYSFDESNIEEYVTNFLTEHELIRDNLQLSQIHLENDYSKDSIPTYKLVYNQTYKGRFLGESYIYVYVNNKGVVALEAMLLNYQRTYSHKKLTITATDALLRKMSDISRENSSRVAIINIELGYYFDPYDVQETDLKSIEFADAFPAWKITLDNGKEYYVEAIKN</sequence>
<keyword evidence="4" id="KW-1185">Reference proteome</keyword>
<keyword evidence="1" id="KW-0472">Membrane</keyword>